<gene>
    <name evidence="2" type="ORF">BHU61_08030</name>
</gene>
<dbReference type="PROSITE" id="PS51819">
    <property type="entry name" value="VOC"/>
    <property type="match status" value="1"/>
</dbReference>
<dbReference type="AlphaFoldDB" id="A0A327ZQR5"/>
<dbReference type="PANTHER" id="PTHR36110:SF4">
    <property type="entry name" value="RING-CLEAVING DIOXYGENASE MHQA-RELATED"/>
    <property type="match status" value="1"/>
</dbReference>
<dbReference type="InterPro" id="IPR037523">
    <property type="entry name" value="VOC_core"/>
</dbReference>
<accession>A0A327ZQR5</accession>
<keyword evidence="3" id="KW-1185">Reference proteome</keyword>
<reference evidence="2 3" key="1">
    <citation type="journal article" date="2018" name="Front. Microbiol.">
        <title>Description and Comparative Genomics of Macrococcus caseolyticus subsp. hominis subsp. nov., Macrococcus goetzii sp. nov., Macrococcus epidermidis sp. nov., and Macrococcus bohemicus sp. nov., Novel Macrococci From Human Clinical Material With Virulence Potential and Suspected Uptake of Foreign DNA by Natural Transformation.</title>
        <authorList>
            <person name="Maslanova I."/>
            <person name="Wertheimer Z."/>
            <person name="Sedlacek I."/>
            <person name="Svec P."/>
            <person name="Indrakova A."/>
            <person name="Kovarovic V."/>
            <person name="Schumann P."/>
            <person name="Sproer C."/>
            <person name="Kralova S."/>
            <person name="Sedo O."/>
            <person name="Kristofova L."/>
            <person name="Vrbovska V."/>
            <person name="Fuzik T."/>
            <person name="Petras P."/>
            <person name="Zdrahal Z."/>
            <person name="Ruzickova V."/>
            <person name="Doskar J."/>
            <person name="Pantucek R."/>
        </authorList>
    </citation>
    <scope>NUCLEOTIDE SEQUENCE [LARGE SCALE GENOMIC DNA]</scope>
    <source>
        <strain evidence="2 3">01/688</strain>
    </source>
</reference>
<organism evidence="2 3">
    <name type="scientific">Macrococcus epidermidis</name>
    <dbReference type="NCBI Taxonomy" id="1902580"/>
    <lineage>
        <taxon>Bacteria</taxon>
        <taxon>Bacillati</taxon>
        <taxon>Bacillota</taxon>
        <taxon>Bacilli</taxon>
        <taxon>Bacillales</taxon>
        <taxon>Staphylococcaceae</taxon>
        <taxon>Macrococcus</taxon>
    </lineage>
</organism>
<protein>
    <recommendedName>
        <fullName evidence="1">VOC domain-containing protein</fullName>
    </recommendedName>
</protein>
<evidence type="ECO:0000259" key="1">
    <source>
        <dbReference type="PROSITE" id="PS51819"/>
    </source>
</evidence>
<sequence>MTIIHHVSIVNRNARKSFEFYREVLGLDLLMKTVNQDDNNMYHLFFGDKTGRPGTEVTIFEITEGVDKQFGTNDIERLMFKVQSKSSLEFFMKRFDNFDICHYGLEQYAGRYILRFEGPDDTNLGLAVMHSEENITDYVVPEHTEIPEEHRIIALDSVHLRTRYDQATIKEIKHYFDFETIETIDFFDSKNKVTIMSNHKKKDRHELHIIHDDVSHYSISGIGSIHHLALSSEDIEALQVLENSLEQRNIMNSHIKNREFFQSIYYRDPNNILFEVATMDGTKPPQPNKESIDFDTIPLVLPEYLESKRTTIETNLS</sequence>
<comment type="caution">
    <text evidence="2">The sequence shown here is derived from an EMBL/GenBank/DDBJ whole genome shotgun (WGS) entry which is preliminary data.</text>
</comment>
<dbReference type="InterPro" id="IPR052537">
    <property type="entry name" value="Extradiol_RC_dioxygenase"/>
</dbReference>
<dbReference type="InterPro" id="IPR029068">
    <property type="entry name" value="Glyas_Bleomycin-R_OHBP_Dase"/>
</dbReference>
<dbReference type="Pfam" id="PF00903">
    <property type="entry name" value="Glyoxalase"/>
    <property type="match status" value="1"/>
</dbReference>
<dbReference type="RefSeq" id="WP_111716015.1">
    <property type="nucleotide sequence ID" value="NZ_JBHSSR010000013.1"/>
</dbReference>
<dbReference type="SUPFAM" id="SSF54593">
    <property type="entry name" value="Glyoxalase/Bleomycin resistance protein/Dihydroxybiphenyl dioxygenase"/>
    <property type="match status" value="1"/>
</dbReference>
<dbReference type="Proteomes" id="UP000249808">
    <property type="component" value="Unassembled WGS sequence"/>
</dbReference>
<dbReference type="EMBL" id="PZJH01000003">
    <property type="protein sequence ID" value="RAK44653.1"/>
    <property type="molecule type" value="Genomic_DNA"/>
</dbReference>
<proteinExistence type="predicted"/>
<dbReference type="PANTHER" id="PTHR36110">
    <property type="entry name" value="RING-CLEAVING DIOXYGENASE MHQE-RELATED"/>
    <property type="match status" value="1"/>
</dbReference>
<feature type="domain" description="VOC" evidence="1">
    <location>
        <begin position="154"/>
        <end position="279"/>
    </location>
</feature>
<evidence type="ECO:0000313" key="2">
    <source>
        <dbReference type="EMBL" id="RAK44653.1"/>
    </source>
</evidence>
<dbReference type="Gene3D" id="3.10.180.10">
    <property type="entry name" value="2,3-Dihydroxybiphenyl 1,2-Dioxygenase, domain 1"/>
    <property type="match status" value="2"/>
</dbReference>
<name>A0A327ZQR5_9STAP</name>
<dbReference type="InterPro" id="IPR004360">
    <property type="entry name" value="Glyas_Fos-R_dOase_dom"/>
</dbReference>
<evidence type="ECO:0000313" key="3">
    <source>
        <dbReference type="Proteomes" id="UP000249808"/>
    </source>
</evidence>